<dbReference type="GO" id="GO:0005634">
    <property type="term" value="C:nucleus"/>
    <property type="evidence" value="ECO:0007669"/>
    <property type="project" value="TreeGrafter"/>
</dbReference>
<dbReference type="InterPro" id="IPR050593">
    <property type="entry name" value="LovG"/>
</dbReference>
<dbReference type="PANTHER" id="PTHR48070:SF4">
    <property type="entry name" value="ESTERASE ALNB"/>
    <property type="match status" value="1"/>
</dbReference>
<dbReference type="GO" id="GO:0019748">
    <property type="term" value="P:secondary metabolic process"/>
    <property type="evidence" value="ECO:0007669"/>
    <property type="project" value="TreeGrafter"/>
</dbReference>
<dbReference type="Proteomes" id="UP000191342">
    <property type="component" value="Unassembled WGS sequence"/>
</dbReference>
<comment type="caution">
    <text evidence="3">The sequence shown here is derived from an EMBL/GenBank/DDBJ whole genome shotgun (WGS) entry which is preliminary data.</text>
</comment>
<dbReference type="GO" id="GO:0016787">
    <property type="term" value="F:hydrolase activity"/>
    <property type="evidence" value="ECO:0007669"/>
    <property type="project" value="UniProtKB-KW"/>
</dbReference>
<dbReference type="PANTHER" id="PTHR48070">
    <property type="entry name" value="ESTERASE OVCA2"/>
    <property type="match status" value="1"/>
</dbReference>
<dbReference type="OrthoDB" id="414698at2759"/>
<keyword evidence="4" id="KW-1185">Reference proteome</keyword>
<dbReference type="EMBL" id="MLQL01000015">
    <property type="protein sequence ID" value="OQE21000.1"/>
    <property type="molecule type" value="Genomic_DNA"/>
</dbReference>
<dbReference type="GO" id="GO:0005737">
    <property type="term" value="C:cytoplasm"/>
    <property type="evidence" value="ECO:0007669"/>
    <property type="project" value="TreeGrafter"/>
</dbReference>
<proteinExistence type="predicted"/>
<dbReference type="InterPro" id="IPR005645">
    <property type="entry name" value="FSH-like_dom"/>
</dbReference>
<reference evidence="4" key="1">
    <citation type="journal article" date="2017" name="Nat. Microbiol.">
        <title>Global analysis of biosynthetic gene clusters reveals vast potential of secondary metabolite production in Penicillium species.</title>
        <authorList>
            <person name="Nielsen J.C."/>
            <person name="Grijseels S."/>
            <person name="Prigent S."/>
            <person name="Ji B."/>
            <person name="Dainat J."/>
            <person name="Nielsen K.F."/>
            <person name="Frisvad J.C."/>
            <person name="Workman M."/>
            <person name="Nielsen J."/>
        </authorList>
    </citation>
    <scope>NUCLEOTIDE SEQUENCE [LARGE SCALE GENOMIC DNA]</scope>
    <source>
        <strain evidence="4">IBT 14082</strain>
    </source>
</reference>
<dbReference type="SUPFAM" id="SSF53474">
    <property type="entry name" value="alpha/beta-Hydrolases"/>
    <property type="match status" value="1"/>
</dbReference>
<evidence type="ECO:0000313" key="4">
    <source>
        <dbReference type="Proteomes" id="UP000191342"/>
    </source>
</evidence>
<gene>
    <name evidence="3" type="ORF">PENFLA_c015G01605</name>
</gene>
<evidence type="ECO:0000256" key="1">
    <source>
        <dbReference type="ARBA" id="ARBA00022801"/>
    </source>
</evidence>
<protein>
    <recommendedName>
        <fullName evidence="2">Serine hydrolase domain-containing protein</fullName>
    </recommendedName>
</protein>
<dbReference type="InterPro" id="IPR029058">
    <property type="entry name" value="AB_hydrolase_fold"/>
</dbReference>
<dbReference type="Pfam" id="PF03959">
    <property type="entry name" value="FSH1"/>
    <property type="match status" value="1"/>
</dbReference>
<dbReference type="GO" id="GO:0017000">
    <property type="term" value="P:antibiotic biosynthetic process"/>
    <property type="evidence" value="ECO:0007669"/>
    <property type="project" value="UniProtKB-ARBA"/>
</dbReference>
<feature type="domain" description="Serine hydrolase" evidence="2">
    <location>
        <begin position="1"/>
        <end position="264"/>
    </location>
</feature>
<evidence type="ECO:0000259" key="2">
    <source>
        <dbReference type="Pfam" id="PF03959"/>
    </source>
</evidence>
<evidence type="ECO:0000313" key="3">
    <source>
        <dbReference type="EMBL" id="OQE21000.1"/>
    </source>
</evidence>
<dbReference type="AlphaFoldDB" id="A0A1V6T4Z8"/>
<name>A0A1V6T4Z8_9EURO</name>
<dbReference type="Gene3D" id="3.40.50.1820">
    <property type="entry name" value="alpha/beta hydrolase"/>
    <property type="match status" value="1"/>
</dbReference>
<keyword evidence="1" id="KW-0378">Hydrolase</keyword>
<sequence>MRILCLHGVGSSGAILEKQMSNLRRELDPSFELIFADGPFECQRGPGVSEYQDGPYLSHTQGYSPADIAQAVGYLEGILEDEGPFDGIFGFSQGSALTLTYLYQQQTAGNLMAVRFACLFSTAMPCSSDESLGHDVISKLRAREYDVTDRAGANGRDLTGEEREFVEMLQRTVVEAAIQDPQFPWTDMDVYRRGELGAIPRVMYPSALAQQIQIPTIHVWGRNDFEYMIHMAELSRSLCDKSLSKTVLHSGSHDMPKKQTEIKAVLREIDWAISQA</sequence>
<dbReference type="GO" id="GO:0072330">
    <property type="term" value="P:monocarboxylic acid biosynthetic process"/>
    <property type="evidence" value="ECO:0007669"/>
    <property type="project" value="UniProtKB-ARBA"/>
</dbReference>
<accession>A0A1V6T4Z8</accession>
<organism evidence="3 4">
    <name type="scientific">Penicillium flavigenum</name>
    <dbReference type="NCBI Taxonomy" id="254877"/>
    <lineage>
        <taxon>Eukaryota</taxon>
        <taxon>Fungi</taxon>
        <taxon>Dikarya</taxon>
        <taxon>Ascomycota</taxon>
        <taxon>Pezizomycotina</taxon>
        <taxon>Eurotiomycetes</taxon>
        <taxon>Eurotiomycetidae</taxon>
        <taxon>Eurotiales</taxon>
        <taxon>Aspergillaceae</taxon>
        <taxon>Penicillium</taxon>
    </lineage>
</organism>